<dbReference type="Proteomes" id="UP001058003">
    <property type="component" value="Chromosome"/>
</dbReference>
<gene>
    <name evidence="2" type="ORF">Daura_16885</name>
</gene>
<dbReference type="OrthoDB" id="978447at2"/>
<feature type="region of interest" description="Disordered" evidence="1">
    <location>
        <begin position="181"/>
        <end position="221"/>
    </location>
</feature>
<dbReference type="KEGG" id="daur:Daura_16885"/>
<organism evidence="2 3">
    <name type="scientific">Dactylosporangium aurantiacum</name>
    <dbReference type="NCBI Taxonomy" id="35754"/>
    <lineage>
        <taxon>Bacteria</taxon>
        <taxon>Bacillati</taxon>
        <taxon>Actinomycetota</taxon>
        <taxon>Actinomycetes</taxon>
        <taxon>Micromonosporales</taxon>
        <taxon>Micromonosporaceae</taxon>
        <taxon>Dactylosporangium</taxon>
    </lineage>
</organism>
<keyword evidence="3" id="KW-1185">Reference proteome</keyword>
<evidence type="ECO:0000313" key="3">
    <source>
        <dbReference type="Proteomes" id="UP001058003"/>
    </source>
</evidence>
<dbReference type="RefSeq" id="WP_156089697.1">
    <property type="nucleotide sequence ID" value="NZ_CP073767.1"/>
</dbReference>
<reference evidence="2" key="1">
    <citation type="submission" date="2021-04" db="EMBL/GenBank/DDBJ databases">
        <title>Dactylosporangium aurantiacum NRRL B-8018 full assembly.</title>
        <authorList>
            <person name="Hartkoorn R.C."/>
            <person name="Beaudoing E."/>
            <person name="Hot D."/>
        </authorList>
    </citation>
    <scope>NUCLEOTIDE SEQUENCE</scope>
    <source>
        <strain evidence="2">NRRL B-8018</strain>
    </source>
</reference>
<proteinExistence type="predicted"/>
<evidence type="ECO:0000256" key="1">
    <source>
        <dbReference type="SAM" id="MobiDB-lite"/>
    </source>
</evidence>
<sequence length="279" mass="26949">MPIIGFLHTAEVHVATFRDLLADLAPGAADVHAVDETLLADARAHGVGADVRARLAAHVQALADAGARVVVCTCSTLSGHAETLAAAVPVLRVDRPMAQAAVAAAAAGGGRVAVVAALASTLAPTTALLRECAGDAAVELVEAPCLDAWPLFESGDIDGYVRRIAGHVRAVAAPVSSAPVSSAPAPSAPASSAPASSAPASSAPASSAPASSAPASSAPASSAPGGSAVGFDVVVLAQASMAPAVDLLRDLPVPVLSSPRAAVARAVAVAGSPGTGVYG</sequence>
<evidence type="ECO:0008006" key="4">
    <source>
        <dbReference type="Google" id="ProtNLM"/>
    </source>
</evidence>
<accession>A0A9Q9MP92</accession>
<dbReference type="EMBL" id="CP073767">
    <property type="protein sequence ID" value="UWZ60266.1"/>
    <property type="molecule type" value="Genomic_DNA"/>
</dbReference>
<evidence type="ECO:0000313" key="2">
    <source>
        <dbReference type="EMBL" id="UWZ60266.1"/>
    </source>
</evidence>
<name>A0A9Q9MP92_9ACTN</name>
<protein>
    <recommendedName>
        <fullName evidence="4">Arylsulfatase</fullName>
    </recommendedName>
</protein>
<dbReference type="AlphaFoldDB" id="A0A9Q9MP92"/>